<name>A0AAD2H160_9AGAR</name>
<dbReference type="AlphaFoldDB" id="A0AAD2H160"/>
<gene>
    <name evidence="1" type="ORF">MYCIT1_LOCUS7931</name>
</gene>
<dbReference type="EMBL" id="CAVNYO010000108">
    <property type="protein sequence ID" value="CAK5266269.1"/>
    <property type="molecule type" value="Genomic_DNA"/>
</dbReference>
<protein>
    <recommendedName>
        <fullName evidence="3">Endonuclease/exonuclease/phosphatase domain-containing protein</fullName>
    </recommendedName>
</protein>
<keyword evidence="2" id="KW-1185">Reference proteome</keyword>
<evidence type="ECO:0000313" key="2">
    <source>
        <dbReference type="Proteomes" id="UP001295794"/>
    </source>
</evidence>
<organism evidence="1 2">
    <name type="scientific">Mycena citricolor</name>
    <dbReference type="NCBI Taxonomy" id="2018698"/>
    <lineage>
        <taxon>Eukaryota</taxon>
        <taxon>Fungi</taxon>
        <taxon>Dikarya</taxon>
        <taxon>Basidiomycota</taxon>
        <taxon>Agaricomycotina</taxon>
        <taxon>Agaricomycetes</taxon>
        <taxon>Agaricomycetidae</taxon>
        <taxon>Agaricales</taxon>
        <taxon>Marasmiineae</taxon>
        <taxon>Mycenaceae</taxon>
        <taxon>Mycena</taxon>
    </lineage>
</organism>
<evidence type="ECO:0000313" key="1">
    <source>
        <dbReference type="EMBL" id="CAK5266269.1"/>
    </source>
</evidence>
<reference evidence="1" key="1">
    <citation type="submission" date="2023-11" db="EMBL/GenBank/DDBJ databases">
        <authorList>
            <person name="De Vega J J."/>
            <person name="De Vega J J."/>
        </authorList>
    </citation>
    <scope>NUCLEOTIDE SEQUENCE</scope>
</reference>
<comment type="caution">
    <text evidence="1">The sequence shown here is derived from an EMBL/GenBank/DDBJ whole genome shotgun (WGS) entry which is preliminary data.</text>
</comment>
<proteinExistence type="predicted"/>
<dbReference type="Proteomes" id="UP001295794">
    <property type="component" value="Unassembled WGS sequence"/>
</dbReference>
<evidence type="ECO:0008006" key="3">
    <source>
        <dbReference type="Google" id="ProtNLM"/>
    </source>
</evidence>
<sequence length="224" mass="25876">MILLKDIPTLKAHAMGNYTCTDNVFCSEDMAENFITCRTAPTLRPTKTDHIPILFSFHLDVGNRTFMPRLNWRATDWQEFRKMLEAKLAQCPQHAIATTEDMEDKIQKVDEAVELAIKAHVPMSKPCPHSKRWWNPSLSEQRTQLGKAQNRSYARRNMPDYPDHEHAQCLQNTFSRAIVSVKKTHWDKWLDGLTEADIWNMQKLSGEPPLWTALPSIRHVIALA</sequence>
<accession>A0AAD2H160</accession>